<evidence type="ECO:0000259" key="2">
    <source>
        <dbReference type="Pfam" id="PF04909"/>
    </source>
</evidence>
<name>A0A366WNH8_9RHOB</name>
<organism evidence="3 4">
    <name type="scientific">Phaeobacter gallaeciensis</name>
    <dbReference type="NCBI Taxonomy" id="60890"/>
    <lineage>
        <taxon>Bacteria</taxon>
        <taxon>Pseudomonadati</taxon>
        <taxon>Pseudomonadota</taxon>
        <taxon>Alphaproteobacteria</taxon>
        <taxon>Rhodobacterales</taxon>
        <taxon>Roseobacteraceae</taxon>
        <taxon>Phaeobacter</taxon>
    </lineage>
</organism>
<dbReference type="EMBL" id="QOCE01000047">
    <property type="protein sequence ID" value="RBW50727.1"/>
    <property type="molecule type" value="Genomic_DNA"/>
</dbReference>
<dbReference type="Pfam" id="PF04909">
    <property type="entry name" value="Amidohydro_2"/>
    <property type="match status" value="1"/>
</dbReference>
<dbReference type="RefSeq" id="WP_113825143.1">
    <property type="nucleotide sequence ID" value="NZ_QOCE01000047.1"/>
</dbReference>
<evidence type="ECO:0000313" key="3">
    <source>
        <dbReference type="EMBL" id="RBW50727.1"/>
    </source>
</evidence>
<dbReference type="SUPFAM" id="SSF51556">
    <property type="entry name" value="Metallo-dependent hydrolases"/>
    <property type="match status" value="1"/>
</dbReference>
<dbReference type="Proteomes" id="UP000252706">
    <property type="component" value="Unassembled WGS sequence"/>
</dbReference>
<dbReference type="PANTHER" id="PTHR21240:SF28">
    <property type="entry name" value="ISO-OROTATE DECARBOXYLASE (EUROFUNG)"/>
    <property type="match status" value="1"/>
</dbReference>
<protein>
    <recommendedName>
        <fullName evidence="2">Amidohydrolase-related domain-containing protein</fullName>
    </recommendedName>
</protein>
<feature type="domain" description="Amidohydrolase-related" evidence="2">
    <location>
        <begin position="9"/>
        <end position="361"/>
    </location>
</feature>
<evidence type="ECO:0000313" key="4">
    <source>
        <dbReference type="Proteomes" id="UP000252706"/>
    </source>
</evidence>
<evidence type="ECO:0000256" key="1">
    <source>
        <dbReference type="ARBA" id="ARBA00023239"/>
    </source>
</evidence>
<dbReference type="Gene3D" id="3.20.20.140">
    <property type="entry name" value="Metal-dependent hydrolases"/>
    <property type="match status" value="1"/>
</dbReference>
<dbReference type="GO" id="GO:0005737">
    <property type="term" value="C:cytoplasm"/>
    <property type="evidence" value="ECO:0007669"/>
    <property type="project" value="TreeGrafter"/>
</dbReference>
<dbReference type="GO" id="GO:0016787">
    <property type="term" value="F:hydrolase activity"/>
    <property type="evidence" value="ECO:0007669"/>
    <property type="project" value="InterPro"/>
</dbReference>
<gene>
    <name evidence="3" type="ORF">DS909_19375</name>
</gene>
<dbReference type="GO" id="GO:0016831">
    <property type="term" value="F:carboxy-lyase activity"/>
    <property type="evidence" value="ECO:0007669"/>
    <property type="project" value="InterPro"/>
</dbReference>
<dbReference type="OrthoDB" id="1407586at2"/>
<keyword evidence="1" id="KW-0456">Lyase</keyword>
<dbReference type="InterPro" id="IPR006680">
    <property type="entry name" value="Amidohydro-rel"/>
</dbReference>
<proteinExistence type="predicted"/>
<sequence>MSDIRITNCHTHLFHSKHVPVNYPYWALRPFKRMPLLIKGLERGMALIGQQPVAEKLSRLYRFQQETQEGSQRAILDNLRQHYPSNTRFVVLPMELSAFGYGKPVLSMRDQHDELAALRRDPDVGASVIPFATIDPRADPRATELWRAIDGLGFKGVKIYPRLGFAPDDPRLMAHVYPKMEELGLPLMTHCSRGGVQGRTLSDHWADRYTDPEAYIPVMKAFPKLRICLAHFGGQKDWAAYVNPDRVTPFADEYRDNWQIKIRKMICSGKYPGLWTDISYTLFHFEDYVPFLRLFLGGEAPDQDVDEETKLLRSRVLFGSDFYMTRQEELSERAVCFRLRNALGEDVFRQIAEENPVQWLGEV</sequence>
<comment type="caution">
    <text evidence="3">The sequence shown here is derived from an EMBL/GenBank/DDBJ whole genome shotgun (WGS) entry which is preliminary data.</text>
</comment>
<dbReference type="InterPro" id="IPR032466">
    <property type="entry name" value="Metal_Hydrolase"/>
</dbReference>
<dbReference type="InterPro" id="IPR032465">
    <property type="entry name" value="ACMSD"/>
</dbReference>
<dbReference type="PANTHER" id="PTHR21240">
    <property type="entry name" value="2-AMINO-3-CARBOXYLMUCONATE-6-SEMIALDEHYDE DECARBOXYLASE"/>
    <property type="match status" value="1"/>
</dbReference>
<reference evidence="3 4" key="1">
    <citation type="submission" date="2018-07" db="EMBL/GenBank/DDBJ databases">
        <title>Modular assembly of carbohydrate-degrading microbial communities in the ocean.</title>
        <authorList>
            <person name="Enke T.N."/>
            <person name="Datta M.S."/>
            <person name="Schwartzman J.A."/>
            <person name="Cermak N."/>
            <person name="Schmitz D.A."/>
            <person name="Barrere J."/>
            <person name="Cordero O.X."/>
        </authorList>
    </citation>
    <scope>NUCLEOTIDE SEQUENCE [LARGE SCALE GENOMIC DNA]</scope>
    <source>
        <strain evidence="3 4">C3M10</strain>
    </source>
</reference>
<dbReference type="AlphaFoldDB" id="A0A366WNH8"/>
<accession>A0A366WNH8</accession>
<dbReference type="GO" id="GO:0019748">
    <property type="term" value="P:secondary metabolic process"/>
    <property type="evidence" value="ECO:0007669"/>
    <property type="project" value="TreeGrafter"/>
</dbReference>